<dbReference type="GO" id="GO:0016887">
    <property type="term" value="F:ATP hydrolysis activity"/>
    <property type="evidence" value="ECO:0007669"/>
    <property type="project" value="RHEA"/>
</dbReference>
<evidence type="ECO:0000256" key="6">
    <source>
        <dbReference type="ARBA" id="ARBA00034617"/>
    </source>
</evidence>
<dbReference type="PROSITE" id="PS51198">
    <property type="entry name" value="UVRD_HELICASE_ATP_BIND"/>
    <property type="match status" value="1"/>
</dbReference>
<dbReference type="InterPro" id="IPR014017">
    <property type="entry name" value="DNA_helicase_UvrD-like_C"/>
</dbReference>
<evidence type="ECO:0000256" key="10">
    <source>
        <dbReference type="SAM" id="MobiDB-lite"/>
    </source>
</evidence>
<dbReference type="Gene3D" id="3.30.2310.20">
    <property type="entry name" value="RelE-like"/>
    <property type="match status" value="1"/>
</dbReference>
<dbReference type="InterPro" id="IPR027417">
    <property type="entry name" value="P-loop_NTPase"/>
</dbReference>
<evidence type="ECO:0000256" key="5">
    <source>
        <dbReference type="ARBA" id="ARBA00023235"/>
    </source>
</evidence>
<gene>
    <name evidence="12" type="ORF">DDZ18_10555</name>
</gene>
<name>A0A2U2BT00_9PROT</name>
<dbReference type="SUPFAM" id="SSF52540">
    <property type="entry name" value="P-loop containing nucleoside triphosphate hydrolases"/>
    <property type="match status" value="1"/>
</dbReference>
<dbReference type="EC" id="5.6.2.4" evidence="7"/>
<keyword evidence="2 9" id="KW-0378">Hydrolase</keyword>
<evidence type="ECO:0000256" key="8">
    <source>
        <dbReference type="ARBA" id="ARBA00048988"/>
    </source>
</evidence>
<dbReference type="Pfam" id="PF00580">
    <property type="entry name" value="UvrD-helicase"/>
    <property type="match status" value="1"/>
</dbReference>
<dbReference type="GO" id="GO:0003677">
    <property type="term" value="F:DNA binding"/>
    <property type="evidence" value="ECO:0007669"/>
    <property type="project" value="InterPro"/>
</dbReference>
<dbReference type="GO" id="GO:0005829">
    <property type="term" value="C:cytosol"/>
    <property type="evidence" value="ECO:0007669"/>
    <property type="project" value="TreeGrafter"/>
</dbReference>
<keyword evidence="4 9" id="KW-0067">ATP-binding</keyword>
<dbReference type="GO" id="GO:0043138">
    <property type="term" value="F:3'-5' DNA helicase activity"/>
    <property type="evidence" value="ECO:0007669"/>
    <property type="project" value="UniProtKB-EC"/>
</dbReference>
<keyword evidence="1 9" id="KW-0547">Nucleotide-binding</keyword>
<evidence type="ECO:0000256" key="1">
    <source>
        <dbReference type="ARBA" id="ARBA00022741"/>
    </source>
</evidence>
<dbReference type="EMBL" id="QEXV01000004">
    <property type="protein sequence ID" value="PWE17131.1"/>
    <property type="molecule type" value="Genomic_DNA"/>
</dbReference>
<feature type="binding site" evidence="9">
    <location>
        <begin position="280"/>
        <end position="287"/>
    </location>
    <ligand>
        <name>ATP</name>
        <dbReference type="ChEBI" id="CHEBI:30616"/>
    </ligand>
</feature>
<keyword evidence="5" id="KW-0413">Isomerase</keyword>
<comment type="catalytic activity">
    <reaction evidence="6">
        <text>Couples ATP hydrolysis with the unwinding of duplex DNA by translocating in the 3'-5' direction.</text>
        <dbReference type="EC" id="5.6.2.4"/>
    </reaction>
</comment>
<evidence type="ECO:0000259" key="11">
    <source>
        <dbReference type="PROSITE" id="PS51198"/>
    </source>
</evidence>
<dbReference type="PANTHER" id="PTHR11070">
    <property type="entry name" value="UVRD / RECB / PCRA DNA HELICASE FAMILY MEMBER"/>
    <property type="match status" value="1"/>
</dbReference>
<evidence type="ECO:0000256" key="2">
    <source>
        <dbReference type="ARBA" id="ARBA00022801"/>
    </source>
</evidence>
<keyword evidence="13" id="KW-1185">Reference proteome</keyword>
<evidence type="ECO:0000313" key="12">
    <source>
        <dbReference type="EMBL" id="PWE17131.1"/>
    </source>
</evidence>
<feature type="domain" description="UvrD-like helicase ATP-binding" evidence="11">
    <location>
        <begin position="259"/>
        <end position="556"/>
    </location>
</feature>
<sequence>MNLLIADTFTSSLAKLTGQEQKAVKQTAFDLQLNPEQPSHSFHKLDRAKDKNFWSVRVNRDIRIIVHRTSRSLLLAYVDHHDDAYAWAERRRLETHPKTGAAQIVEVRERVEEVTPTHSATASKPGEPDQPPPFNWLSRDDLLNVGVPRDWVPDVLEASEDEFLDLADHLPAEAAEALLNYVSTGALEVPEQITADARTVAYAPALDASDERVRGAATERIVEPEAFQHPDAQRRFRVMANVEELEQALEYPWERWTVFLHPAQRVHVDRRYAGPARISGSAGTGKTVVALHRAVELARGDLDAQVLLTTFSKGLAHALGVKLRRLTGDASILERIHVRPIRQVGYDAYAAKFGQPQIASPARQRALIAKARHEAGVEELSEAFLLTEWRDVVDAWGLRTWEAYRDVPRLGRKTRLGPKQREAAWSVMEALRVRLKEAGLVTWSDVFHRVIETPGALPDFRHAVIDEAQDVSVAELRFLAAMSGDRADGLFFAGDLGQRIFQAPFSWRSLGVDVRGRSSTLRVNYRTSHQIRTAADRLLPSAVQDADGDEEDRRGTVSIFNGPPPRLEIFEDEDAEIDGVSDWLKEQTASGVAPEEIGVFVRTETQLARARKAVRATGLEPVELDDAIVGEAGKIAVATMHWAKGLEFKAVAVMACDDEVIPLQERVETVSDESDLLEVYETERHLLYVACTRARDSLLVSGVDPATEFFDDFG</sequence>
<dbReference type="InterPro" id="IPR014016">
    <property type="entry name" value="UvrD-like_ATP-bd"/>
</dbReference>
<dbReference type="AlphaFoldDB" id="A0A2U2BT00"/>
<evidence type="ECO:0000256" key="7">
    <source>
        <dbReference type="ARBA" id="ARBA00034808"/>
    </source>
</evidence>
<dbReference type="RefSeq" id="WP_109253355.1">
    <property type="nucleotide sequence ID" value="NZ_QEXV01000004.1"/>
</dbReference>
<dbReference type="GO" id="GO:0000725">
    <property type="term" value="P:recombinational repair"/>
    <property type="evidence" value="ECO:0007669"/>
    <property type="project" value="TreeGrafter"/>
</dbReference>
<dbReference type="SUPFAM" id="SSF143011">
    <property type="entry name" value="RelE-like"/>
    <property type="match status" value="1"/>
</dbReference>
<comment type="catalytic activity">
    <reaction evidence="8">
        <text>ATP + H2O = ADP + phosphate + H(+)</text>
        <dbReference type="Rhea" id="RHEA:13065"/>
        <dbReference type="ChEBI" id="CHEBI:15377"/>
        <dbReference type="ChEBI" id="CHEBI:15378"/>
        <dbReference type="ChEBI" id="CHEBI:30616"/>
        <dbReference type="ChEBI" id="CHEBI:43474"/>
        <dbReference type="ChEBI" id="CHEBI:456216"/>
        <dbReference type="EC" id="5.6.2.4"/>
    </reaction>
</comment>
<dbReference type="InterPro" id="IPR035093">
    <property type="entry name" value="RelE/ParE_toxin_dom_sf"/>
</dbReference>
<dbReference type="OrthoDB" id="7211215at2"/>
<evidence type="ECO:0000313" key="13">
    <source>
        <dbReference type="Proteomes" id="UP000245168"/>
    </source>
</evidence>
<dbReference type="Gene3D" id="3.40.50.300">
    <property type="entry name" value="P-loop containing nucleotide triphosphate hydrolases"/>
    <property type="match status" value="2"/>
</dbReference>
<dbReference type="GO" id="GO:0005524">
    <property type="term" value="F:ATP binding"/>
    <property type="evidence" value="ECO:0007669"/>
    <property type="project" value="UniProtKB-UniRule"/>
</dbReference>
<reference evidence="13" key="1">
    <citation type="submission" date="2018-05" db="EMBL/GenBank/DDBJ databases">
        <authorList>
            <person name="Liu B.-T."/>
        </authorList>
    </citation>
    <scope>NUCLEOTIDE SEQUENCE [LARGE SCALE GENOMIC DNA]</scope>
    <source>
        <strain evidence="13">WD6-1</strain>
    </source>
</reference>
<evidence type="ECO:0000256" key="3">
    <source>
        <dbReference type="ARBA" id="ARBA00022806"/>
    </source>
</evidence>
<accession>A0A2U2BT00</accession>
<dbReference type="InterPro" id="IPR000212">
    <property type="entry name" value="DNA_helicase_UvrD/REP"/>
</dbReference>
<proteinExistence type="predicted"/>
<evidence type="ECO:0000256" key="9">
    <source>
        <dbReference type="PROSITE-ProRule" id="PRU00560"/>
    </source>
</evidence>
<keyword evidence="3 9" id="KW-0347">Helicase</keyword>
<feature type="region of interest" description="Disordered" evidence="10">
    <location>
        <begin position="112"/>
        <end position="135"/>
    </location>
</feature>
<dbReference type="Pfam" id="PF13361">
    <property type="entry name" value="UvrD_C"/>
    <property type="match status" value="1"/>
</dbReference>
<comment type="caution">
    <text evidence="12">The sequence shown here is derived from an EMBL/GenBank/DDBJ whole genome shotgun (WGS) entry which is preliminary data.</text>
</comment>
<dbReference type="Proteomes" id="UP000245168">
    <property type="component" value="Unassembled WGS sequence"/>
</dbReference>
<dbReference type="PANTHER" id="PTHR11070:SF45">
    <property type="entry name" value="DNA 3'-5' HELICASE"/>
    <property type="match status" value="1"/>
</dbReference>
<organism evidence="12 13">
    <name type="scientific">Marinicauda salina</name>
    <dbReference type="NCBI Taxonomy" id="2135793"/>
    <lineage>
        <taxon>Bacteria</taxon>
        <taxon>Pseudomonadati</taxon>
        <taxon>Pseudomonadota</taxon>
        <taxon>Alphaproteobacteria</taxon>
        <taxon>Maricaulales</taxon>
        <taxon>Maricaulaceae</taxon>
        <taxon>Marinicauda</taxon>
    </lineage>
</organism>
<evidence type="ECO:0000256" key="4">
    <source>
        <dbReference type="ARBA" id="ARBA00022840"/>
    </source>
</evidence>
<protein>
    <recommendedName>
        <fullName evidence="7">DNA 3'-5' helicase</fullName>
        <ecNumber evidence="7">5.6.2.4</ecNumber>
    </recommendedName>
</protein>